<sequence length="132" mass="15832">MFYYEQGDYILLKHIPFLDDNSIDVKTSMRPFLVISDFNFTDDHCYLLKMSTDKRFKDDDNHFEIRPTRNNKLKRVSYIDLRYIYQSDNNNAKIAGHIPEALLDTIIKKLKNVQEKCECQTFIDWKENKNIV</sequence>
<gene>
    <name evidence="3" type="ORF">CYJ57_02980</name>
</gene>
<evidence type="ECO:0000313" key="4">
    <source>
        <dbReference type="Proteomes" id="UP000234384"/>
    </source>
</evidence>
<evidence type="ECO:0000256" key="2">
    <source>
        <dbReference type="ARBA" id="ARBA00022649"/>
    </source>
</evidence>
<evidence type="ECO:0008006" key="5">
    <source>
        <dbReference type="Google" id="ProtNLM"/>
    </source>
</evidence>
<keyword evidence="2" id="KW-1277">Toxin-antitoxin system</keyword>
<reference evidence="3 4" key="1">
    <citation type="submission" date="2017-12" db="EMBL/GenBank/DDBJ databases">
        <title>Phylogenetic diversity of female urinary microbiome.</title>
        <authorList>
            <person name="Thomas-White K."/>
            <person name="Wolfe A.J."/>
        </authorList>
    </citation>
    <scope>NUCLEOTIDE SEQUENCE [LARGE SCALE GENOMIC DNA]</scope>
    <source>
        <strain evidence="3 4">UMB0898</strain>
    </source>
</reference>
<comment type="similarity">
    <text evidence="1">Belongs to the PemK/MazF family.</text>
</comment>
<accession>A0A2I1K222</accession>
<dbReference type="EMBL" id="PKHE01000005">
    <property type="protein sequence ID" value="PKY89688.1"/>
    <property type="molecule type" value="Genomic_DNA"/>
</dbReference>
<dbReference type="InterPro" id="IPR003477">
    <property type="entry name" value="PemK-like"/>
</dbReference>
<organism evidence="3 4">
    <name type="scientific">Falseniella ignava</name>
    <dbReference type="NCBI Taxonomy" id="137730"/>
    <lineage>
        <taxon>Bacteria</taxon>
        <taxon>Bacillati</taxon>
        <taxon>Bacillota</taxon>
        <taxon>Bacilli</taxon>
        <taxon>Lactobacillales</taxon>
        <taxon>Aerococcaceae</taxon>
        <taxon>Falseniella</taxon>
    </lineage>
</organism>
<dbReference type="Gene3D" id="2.30.30.110">
    <property type="match status" value="1"/>
</dbReference>
<comment type="caution">
    <text evidence="3">The sequence shown here is derived from an EMBL/GenBank/DDBJ whole genome shotgun (WGS) entry which is preliminary data.</text>
</comment>
<dbReference type="InterPro" id="IPR011067">
    <property type="entry name" value="Plasmid_toxin/cell-grow_inhib"/>
</dbReference>
<dbReference type="GO" id="GO:0003677">
    <property type="term" value="F:DNA binding"/>
    <property type="evidence" value="ECO:0007669"/>
    <property type="project" value="InterPro"/>
</dbReference>
<protein>
    <recommendedName>
        <fullName evidence="5">PemK-like protein</fullName>
    </recommendedName>
</protein>
<proteinExistence type="inferred from homology"/>
<evidence type="ECO:0000256" key="1">
    <source>
        <dbReference type="ARBA" id="ARBA00007521"/>
    </source>
</evidence>
<evidence type="ECO:0000313" key="3">
    <source>
        <dbReference type="EMBL" id="PKY89688.1"/>
    </source>
</evidence>
<dbReference type="Proteomes" id="UP000234384">
    <property type="component" value="Unassembled WGS sequence"/>
</dbReference>
<dbReference type="AlphaFoldDB" id="A0A2I1K222"/>
<name>A0A2I1K222_9LACT</name>
<dbReference type="RefSeq" id="WP_101954008.1">
    <property type="nucleotide sequence ID" value="NZ_PKHE01000005.1"/>
</dbReference>
<dbReference type="Pfam" id="PF02452">
    <property type="entry name" value="PemK_toxin"/>
    <property type="match status" value="1"/>
</dbReference>